<dbReference type="RefSeq" id="XP_003840137.1">
    <property type="nucleotide sequence ID" value="XM_003840089.1"/>
</dbReference>
<evidence type="ECO:0000313" key="3">
    <source>
        <dbReference type="Proteomes" id="UP000002668"/>
    </source>
</evidence>
<dbReference type="Proteomes" id="UP000002668">
    <property type="component" value="Genome"/>
</dbReference>
<dbReference type="HOGENOM" id="CLU_1343481_0_0_1"/>
<dbReference type="AlphaFoldDB" id="E4ZZ63"/>
<sequence>MSPLSERGASLDEPTQSSKESDGAIKRALSDSELNDKEVESTKRLKTQHRSTALPIRQKSPSTSTPVPELSKAENDDQVVAGLVALVRNSALASHQHLPVRSFLVANSATCRAAPAETVTLWMQRVMCQVRAEDGIAARLNKDRSVLPGWPRDNIIPELTGLVRNACPPALDDSCVGAYLREVYKGVEEATLEKGIRCVVQRFQ</sequence>
<dbReference type="GeneID" id="13290118"/>
<gene>
    <name evidence="2" type="ORF">LEMA_P109230.1</name>
</gene>
<protein>
    <submittedName>
        <fullName evidence="2">Predicted protein</fullName>
    </submittedName>
</protein>
<proteinExistence type="predicted"/>
<evidence type="ECO:0000256" key="1">
    <source>
        <dbReference type="SAM" id="MobiDB-lite"/>
    </source>
</evidence>
<evidence type="ECO:0000313" key="2">
    <source>
        <dbReference type="EMBL" id="CBX96658.1"/>
    </source>
</evidence>
<feature type="region of interest" description="Disordered" evidence="1">
    <location>
        <begin position="1"/>
        <end position="74"/>
    </location>
</feature>
<keyword evidence="3" id="KW-1185">Reference proteome</keyword>
<dbReference type="VEuPathDB" id="FungiDB:LEMA_P109230.1"/>
<feature type="compositionally biased region" description="Basic and acidic residues" evidence="1">
    <location>
        <begin position="19"/>
        <end position="43"/>
    </location>
</feature>
<name>E4ZZ63_LEPMJ</name>
<reference evidence="3" key="1">
    <citation type="journal article" date="2011" name="Nat. Commun.">
        <title>Effector diversification within compartments of the Leptosphaeria maculans genome affected by Repeat-Induced Point mutations.</title>
        <authorList>
            <person name="Rouxel T."/>
            <person name="Grandaubert J."/>
            <person name="Hane J.K."/>
            <person name="Hoede C."/>
            <person name="van de Wouw A.P."/>
            <person name="Couloux A."/>
            <person name="Dominguez V."/>
            <person name="Anthouard V."/>
            <person name="Bally P."/>
            <person name="Bourras S."/>
            <person name="Cozijnsen A.J."/>
            <person name="Ciuffetti L.M."/>
            <person name="Degrave A."/>
            <person name="Dilmaghani A."/>
            <person name="Duret L."/>
            <person name="Fudal I."/>
            <person name="Goodwin S.B."/>
            <person name="Gout L."/>
            <person name="Glaser N."/>
            <person name="Linglin J."/>
            <person name="Kema G.H.J."/>
            <person name="Lapalu N."/>
            <person name="Lawrence C.B."/>
            <person name="May K."/>
            <person name="Meyer M."/>
            <person name="Ollivier B."/>
            <person name="Poulain J."/>
            <person name="Schoch C.L."/>
            <person name="Simon A."/>
            <person name="Spatafora J.W."/>
            <person name="Stachowiak A."/>
            <person name="Turgeon B.G."/>
            <person name="Tyler B.M."/>
            <person name="Vincent D."/>
            <person name="Weissenbach J."/>
            <person name="Amselem J."/>
            <person name="Quesneville H."/>
            <person name="Oliver R.P."/>
            <person name="Wincker P."/>
            <person name="Balesdent M.-H."/>
            <person name="Howlett B.J."/>
        </authorList>
    </citation>
    <scope>NUCLEOTIDE SEQUENCE [LARGE SCALE GENOMIC DNA]</scope>
    <source>
        <strain evidence="3">JN3 / isolate v23.1.3 / race Av1-4-5-6-7-8</strain>
    </source>
</reference>
<dbReference type="InParanoid" id="E4ZZ63"/>
<dbReference type="EMBL" id="FP929129">
    <property type="protein sequence ID" value="CBX96658.1"/>
    <property type="molecule type" value="Genomic_DNA"/>
</dbReference>
<accession>E4ZZ63</accession>
<organism evidence="3">
    <name type="scientific">Leptosphaeria maculans (strain JN3 / isolate v23.1.3 / race Av1-4-5-6-7-8)</name>
    <name type="common">Blackleg fungus</name>
    <name type="synonym">Phoma lingam</name>
    <dbReference type="NCBI Taxonomy" id="985895"/>
    <lineage>
        <taxon>Eukaryota</taxon>
        <taxon>Fungi</taxon>
        <taxon>Dikarya</taxon>
        <taxon>Ascomycota</taxon>
        <taxon>Pezizomycotina</taxon>
        <taxon>Dothideomycetes</taxon>
        <taxon>Pleosporomycetidae</taxon>
        <taxon>Pleosporales</taxon>
        <taxon>Pleosporineae</taxon>
        <taxon>Leptosphaeriaceae</taxon>
        <taxon>Plenodomus</taxon>
        <taxon>Plenodomus lingam/Leptosphaeria maculans species complex</taxon>
    </lineage>
</organism>
<dbReference type="OrthoDB" id="3798213at2759"/>